<proteinExistence type="predicted"/>
<dbReference type="PANTHER" id="PTHR43877">
    <property type="entry name" value="AMINOALKYLPHOSPHONATE N-ACETYLTRANSFERASE-RELATED-RELATED"/>
    <property type="match status" value="1"/>
</dbReference>
<dbReference type="AlphaFoldDB" id="A0A2M7AN52"/>
<dbReference type="InterPro" id="IPR050832">
    <property type="entry name" value="Bact_Acetyltransf"/>
</dbReference>
<keyword evidence="2" id="KW-0012">Acyltransferase</keyword>
<feature type="domain" description="N-acetyltransferase" evidence="3">
    <location>
        <begin position="4"/>
        <end position="177"/>
    </location>
</feature>
<organism evidence="4 5">
    <name type="scientific">candidate division WWE3 bacterium CG06_land_8_20_14_3_00_42_16</name>
    <dbReference type="NCBI Taxonomy" id="1975083"/>
    <lineage>
        <taxon>Bacteria</taxon>
        <taxon>Katanobacteria</taxon>
    </lineage>
</organism>
<gene>
    <name evidence="4" type="ORF">COS81_02485</name>
</gene>
<evidence type="ECO:0000313" key="5">
    <source>
        <dbReference type="Proteomes" id="UP000229916"/>
    </source>
</evidence>
<feature type="domain" description="N-acetyltransferase" evidence="3">
    <location>
        <begin position="168"/>
        <end position="305"/>
    </location>
</feature>
<comment type="caution">
    <text evidence="4">The sequence shown here is derived from an EMBL/GenBank/DDBJ whole genome shotgun (WGS) entry which is preliminary data.</text>
</comment>
<sequence>MNSIRIRSYITVKDERAVFELWQNLLGEMWPLSQETFHHAILFPLVSASTHHFVAEKDGAVIGFIAVIAEDKAEIMCLLVSKNEQRKGIGAKLLNTGLDELKKKKITEVHLGSGTHTYFWPGVPTNLPVAINFFKKNGFIFESLSADMVLDLNTYQTPPFVFERVKEIMFELIKEIEVDKALTFEKDNFPEWWPYYQRAAKEKRLNNVLLAKTADNRIVGTVFVGERLVTWEKLLGSKVGSLGALGVAENMRSRGIGLALAARGTEIMQEKGLTKVYLGWTELTDWYGRLGYQIWREFAMGSLKF</sequence>
<dbReference type="Pfam" id="PF00583">
    <property type="entry name" value="Acetyltransf_1"/>
    <property type="match status" value="1"/>
</dbReference>
<dbReference type="Gene3D" id="3.40.630.30">
    <property type="match status" value="2"/>
</dbReference>
<dbReference type="SUPFAM" id="SSF55729">
    <property type="entry name" value="Acyl-CoA N-acyltransferases (Nat)"/>
    <property type="match status" value="2"/>
</dbReference>
<dbReference type="GO" id="GO:0016747">
    <property type="term" value="F:acyltransferase activity, transferring groups other than amino-acyl groups"/>
    <property type="evidence" value="ECO:0007669"/>
    <property type="project" value="InterPro"/>
</dbReference>
<protein>
    <recommendedName>
        <fullName evidence="3">N-acetyltransferase domain-containing protein</fullName>
    </recommendedName>
</protein>
<dbReference type="InterPro" id="IPR000182">
    <property type="entry name" value="GNAT_dom"/>
</dbReference>
<dbReference type="CDD" id="cd04301">
    <property type="entry name" value="NAT_SF"/>
    <property type="match status" value="2"/>
</dbReference>
<accession>A0A2M7AN52</accession>
<name>A0A2M7AN52_UNCKA</name>
<dbReference type="Pfam" id="PF13508">
    <property type="entry name" value="Acetyltransf_7"/>
    <property type="match status" value="1"/>
</dbReference>
<dbReference type="PROSITE" id="PS51186">
    <property type="entry name" value="GNAT"/>
    <property type="match status" value="2"/>
</dbReference>
<keyword evidence="1" id="KW-0808">Transferase</keyword>
<reference evidence="5" key="1">
    <citation type="submission" date="2017-09" db="EMBL/GenBank/DDBJ databases">
        <title>Depth-based differentiation of microbial function through sediment-hosted aquifers and enrichment of novel symbionts in the deep terrestrial subsurface.</title>
        <authorList>
            <person name="Probst A.J."/>
            <person name="Ladd B."/>
            <person name="Jarett J.K."/>
            <person name="Geller-Mcgrath D.E."/>
            <person name="Sieber C.M.K."/>
            <person name="Emerson J.B."/>
            <person name="Anantharaman K."/>
            <person name="Thomas B.C."/>
            <person name="Malmstrom R."/>
            <person name="Stieglmeier M."/>
            <person name="Klingl A."/>
            <person name="Woyke T."/>
            <person name="Ryan C.M."/>
            <person name="Banfield J.F."/>
        </authorList>
    </citation>
    <scope>NUCLEOTIDE SEQUENCE [LARGE SCALE GENOMIC DNA]</scope>
</reference>
<evidence type="ECO:0000256" key="1">
    <source>
        <dbReference type="ARBA" id="ARBA00022679"/>
    </source>
</evidence>
<evidence type="ECO:0000256" key="2">
    <source>
        <dbReference type="ARBA" id="ARBA00023315"/>
    </source>
</evidence>
<evidence type="ECO:0000313" key="4">
    <source>
        <dbReference type="EMBL" id="PIU68821.1"/>
    </source>
</evidence>
<dbReference type="InterPro" id="IPR016181">
    <property type="entry name" value="Acyl_CoA_acyltransferase"/>
</dbReference>
<dbReference type="Proteomes" id="UP000229916">
    <property type="component" value="Unassembled WGS sequence"/>
</dbReference>
<dbReference type="EMBL" id="PEWD01000052">
    <property type="protein sequence ID" value="PIU68821.1"/>
    <property type="molecule type" value="Genomic_DNA"/>
</dbReference>
<evidence type="ECO:0000259" key="3">
    <source>
        <dbReference type="PROSITE" id="PS51186"/>
    </source>
</evidence>